<comment type="caution">
    <text evidence="4">The sequence shown here is derived from an EMBL/GenBank/DDBJ whole genome shotgun (WGS) entry which is preliminary data.</text>
</comment>
<protein>
    <submittedName>
        <fullName evidence="4">Lantibiotic dehydratase</fullName>
    </submittedName>
</protein>
<evidence type="ECO:0000259" key="3">
    <source>
        <dbReference type="Pfam" id="PF14028"/>
    </source>
</evidence>
<feature type="domain" description="Lantibiotic dehydratase N-terminal" evidence="2">
    <location>
        <begin position="52"/>
        <end position="700"/>
    </location>
</feature>
<evidence type="ECO:0000256" key="1">
    <source>
        <dbReference type="SAM" id="MobiDB-lite"/>
    </source>
</evidence>
<sequence length="1043" mass="114357">MTAKATVLRHAGVVVLRATTDLGGLALADDLDLFGDTSGERGRAWLAQLWQRSDVRQAIHLASPVLSRRIEQTLAGEPDARQTRRVVLSLASYLLRWQGRATPFGLFAGVAAASVGDKPVLRWGHDHQVVARADAAWLGAILGRLERHPLLLDRLPVVLNNTAVMRGDWLVICGQPPDESPAQLAPEEVSVRNIRPVGFMVQVAQKPLPFGELVKWLHAECPSVPPDQIRAMLTKLTARNVLLTALRAPMTTPDALAHVNAQLQAIGAEELSDLTEVATELATIHRDLSRLTDATTSSIGGRPAPERLADRMRAVCDAVEQPLNVDVSLDCDITLPALVIREAEAAAATLLRLTPYPFGYPHWKDFHARFKTRYGTGAVVPVRDLVADSGLGLPAGFLGSPYARIPRTMTERDHTLLALVQQAMLEERAEIVLTDAVIDSLAVGDQADVIPPPHVELAFQLHSPSLDAVADGAFRLVVAGAPRPSSSMAGRFAHLLPEAERDRLSNTYRAASDRDAVAAQLSFPARRRSSENVVRTPQLLPQVISLAEHRHPGSEGLITLDDLAVTADARQLYLVQLSIGRRIEPRIVHALEGGVLTPPLARFLAEVAIARCAVYTGFDWGAAARLPYLPRVRYGRTVLSAARWLLAAADLPGHGAAWPEWEKALHAWRRRWGVPSVIVLCESERRLPLNLDHHVHRAVLRARLQRADQVELREAPGPSDLAWIGRAHEFLVALHPARPRDAEQRPSGVPNAVPPQTAGHTTRRDAGHLPGISPWLHAQICGHPARQDEILTHHLPRLFDGWDELELWWFSRHREMTRPAEEQHLQLYLRLPASADYGPAAARIGRWAADLRDRGLVPQLRLGTYHPETGRFGHGPAMAAAEEVFAADSAAALAQITMATRTGIRAQALTVASLVDLASSYACTPFEGLRWLIDQLPQQQGRLDPALREMTLDLADSSQQWAALRALPGGGDVVAAWARRRTALAAYRPRLAAQRDPSSAMRSLLHLHHVRSLGIDPEHERVSNRLARAAALRQIARGLRNTQ</sequence>
<feature type="domain" description="Thiopeptide-type bacteriocin biosynthesis" evidence="3">
    <location>
        <begin position="775"/>
        <end position="1029"/>
    </location>
</feature>
<evidence type="ECO:0000259" key="2">
    <source>
        <dbReference type="Pfam" id="PF04738"/>
    </source>
</evidence>
<dbReference type="Pfam" id="PF14028">
    <property type="entry name" value="Lant_dehydr_C"/>
    <property type="match status" value="1"/>
</dbReference>
<feature type="region of interest" description="Disordered" evidence="1">
    <location>
        <begin position="739"/>
        <end position="768"/>
    </location>
</feature>
<dbReference type="RefSeq" id="WP_344957747.1">
    <property type="nucleotide sequence ID" value="NZ_BAAAZG010000061.1"/>
</dbReference>
<reference evidence="5" key="1">
    <citation type="journal article" date="2019" name="Int. J. Syst. Evol. Microbiol.">
        <title>The Global Catalogue of Microorganisms (GCM) 10K type strain sequencing project: providing services to taxonomists for standard genome sequencing and annotation.</title>
        <authorList>
            <consortium name="The Broad Institute Genomics Platform"/>
            <consortium name="The Broad Institute Genome Sequencing Center for Infectious Disease"/>
            <person name="Wu L."/>
            <person name="Ma J."/>
        </authorList>
    </citation>
    <scope>NUCLEOTIDE SEQUENCE [LARGE SCALE GENOMIC DNA]</scope>
    <source>
        <strain evidence="5">JCM 16702</strain>
    </source>
</reference>
<evidence type="ECO:0000313" key="4">
    <source>
        <dbReference type="EMBL" id="GAA4101159.1"/>
    </source>
</evidence>
<dbReference type="InterPro" id="IPR006827">
    <property type="entry name" value="Lant_deHydtase_N"/>
</dbReference>
<dbReference type="InterPro" id="IPR023809">
    <property type="entry name" value="Thiopep_bacteriocin_synth_dom"/>
</dbReference>
<accession>A0ABP7WZY0</accession>
<gene>
    <name evidence="4" type="ORF">GCM10022214_78460</name>
</gene>
<name>A0ABP7WZY0_9ACTN</name>
<dbReference type="Pfam" id="PF04738">
    <property type="entry name" value="Lant_dehydr_N"/>
    <property type="match status" value="1"/>
</dbReference>
<dbReference type="Proteomes" id="UP001500683">
    <property type="component" value="Unassembled WGS sequence"/>
</dbReference>
<dbReference type="NCBIfam" id="TIGR03891">
    <property type="entry name" value="thiopep_ocin"/>
    <property type="match status" value="1"/>
</dbReference>
<dbReference type="EMBL" id="BAAAZG010000061">
    <property type="protein sequence ID" value="GAA4101159.1"/>
    <property type="molecule type" value="Genomic_DNA"/>
</dbReference>
<keyword evidence="5" id="KW-1185">Reference proteome</keyword>
<organism evidence="4 5">
    <name type="scientific">Actinomadura miaoliensis</name>
    <dbReference type="NCBI Taxonomy" id="430685"/>
    <lineage>
        <taxon>Bacteria</taxon>
        <taxon>Bacillati</taxon>
        <taxon>Actinomycetota</taxon>
        <taxon>Actinomycetes</taxon>
        <taxon>Streptosporangiales</taxon>
        <taxon>Thermomonosporaceae</taxon>
        <taxon>Actinomadura</taxon>
    </lineage>
</organism>
<proteinExistence type="predicted"/>
<evidence type="ECO:0000313" key="5">
    <source>
        <dbReference type="Proteomes" id="UP001500683"/>
    </source>
</evidence>